<protein>
    <submittedName>
        <fullName evidence="1">Uncharacterized protein</fullName>
    </submittedName>
</protein>
<accession>A0A6J4IVA9</accession>
<proteinExistence type="predicted"/>
<name>A0A6J4IVA9_9ACTN</name>
<dbReference type="EMBL" id="CADCTB010000171">
    <property type="protein sequence ID" value="CAA9261204.1"/>
    <property type="molecule type" value="Genomic_DNA"/>
</dbReference>
<organism evidence="1">
    <name type="scientific">uncultured Acidimicrobiales bacterium</name>
    <dbReference type="NCBI Taxonomy" id="310071"/>
    <lineage>
        <taxon>Bacteria</taxon>
        <taxon>Bacillati</taxon>
        <taxon>Actinomycetota</taxon>
        <taxon>Acidimicrobiia</taxon>
        <taxon>Acidimicrobiales</taxon>
        <taxon>environmental samples</taxon>
    </lineage>
</organism>
<gene>
    <name evidence="1" type="ORF">AVDCRST_MAG10-2757</name>
</gene>
<dbReference type="AlphaFoldDB" id="A0A6J4IVA9"/>
<reference evidence="1" key="1">
    <citation type="submission" date="2020-02" db="EMBL/GenBank/DDBJ databases">
        <authorList>
            <person name="Meier V. D."/>
        </authorList>
    </citation>
    <scope>NUCLEOTIDE SEQUENCE</scope>
    <source>
        <strain evidence="1">AVDCRST_MAG10</strain>
    </source>
</reference>
<sequence>MHRLAVHPVASGDVGDGGAVEDLAHRLVSAFH</sequence>
<evidence type="ECO:0000313" key="1">
    <source>
        <dbReference type="EMBL" id="CAA9261204.1"/>
    </source>
</evidence>